<dbReference type="Gene3D" id="3.40.33.10">
    <property type="entry name" value="CAP"/>
    <property type="match status" value="1"/>
</dbReference>
<dbReference type="PANTHER" id="PTHR31157:SF1">
    <property type="entry name" value="SCP DOMAIN-CONTAINING PROTEIN"/>
    <property type="match status" value="1"/>
</dbReference>
<accession>A0ABZ2M1R1</accession>
<dbReference type="InterPro" id="IPR014044">
    <property type="entry name" value="CAP_dom"/>
</dbReference>
<evidence type="ECO:0000313" key="5">
    <source>
        <dbReference type="Proteomes" id="UP001370348"/>
    </source>
</evidence>
<evidence type="ECO:0000313" key="4">
    <source>
        <dbReference type="EMBL" id="WXB16910.1"/>
    </source>
</evidence>
<dbReference type="PANTHER" id="PTHR31157">
    <property type="entry name" value="SCP DOMAIN-CONTAINING PROTEIN"/>
    <property type="match status" value="1"/>
</dbReference>
<dbReference type="SUPFAM" id="SSF55797">
    <property type="entry name" value="PR-1-like"/>
    <property type="match status" value="1"/>
</dbReference>
<dbReference type="Pfam" id="PF00188">
    <property type="entry name" value="CAP"/>
    <property type="match status" value="1"/>
</dbReference>
<protein>
    <submittedName>
        <fullName evidence="4">CAP domain-containing protein</fullName>
    </submittedName>
</protein>
<evidence type="ECO:0000256" key="2">
    <source>
        <dbReference type="SAM" id="SignalP"/>
    </source>
</evidence>
<dbReference type="RefSeq" id="WP_394826540.1">
    <property type="nucleotide sequence ID" value="NZ_CP089984.1"/>
</dbReference>
<evidence type="ECO:0000256" key="1">
    <source>
        <dbReference type="SAM" id="MobiDB-lite"/>
    </source>
</evidence>
<feature type="signal peptide" evidence="2">
    <location>
        <begin position="1"/>
        <end position="26"/>
    </location>
</feature>
<dbReference type="EMBL" id="CP089984">
    <property type="protein sequence ID" value="WXB16910.1"/>
    <property type="molecule type" value="Genomic_DNA"/>
</dbReference>
<dbReference type="InterPro" id="IPR035940">
    <property type="entry name" value="CAP_sf"/>
</dbReference>
<dbReference type="CDD" id="cd05379">
    <property type="entry name" value="CAP_bacterial"/>
    <property type="match status" value="1"/>
</dbReference>
<name>A0ABZ2M1R1_9BACT</name>
<feature type="region of interest" description="Disordered" evidence="1">
    <location>
        <begin position="57"/>
        <end position="83"/>
    </location>
</feature>
<keyword evidence="2" id="KW-0732">Signal</keyword>
<feature type="chain" id="PRO_5045073796" evidence="2">
    <location>
        <begin position="27"/>
        <end position="448"/>
    </location>
</feature>
<dbReference type="PROSITE" id="PS51257">
    <property type="entry name" value="PROKAR_LIPOPROTEIN"/>
    <property type="match status" value="1"/>
</dbReference>
<feature type="domain" description="SCP" evidence="3">
    <location>
        <begin position="321"/>
        <end position="434"/>
    </location>
</feature>
<keyword evidence="5" id="KW-1185">Reference proteome</keyword>
<organism evidence="4 5">
    <name type="scientific">Pendulispora albinea</name>
    <dbReference type="NCBI Taxonomy" id="2741071"/>
    <lineage>
        <taxon>Bacteria</taxon>
        <taxon>Pseudomonadati</taxon>
        <taxon>Myxococcota</taxon>
        <taxon>Myxococcia</taxon>
        <taxon>Myxococcales</taxon>
        <taxon>Sorangiineae</taxon>
        <taxon>Pendulisporaceae</taxon>
        <taxon>Pendulispora</taxon>
    </lineage>
</organism>
<evidence type="ECO:0000259" key="3">
    <source>
        <dbReference type="Pfam" id="PF00188"/>
    </source>
</evidence>
<reference evidence="4 5" key="1">
    <citation type="submission" date="2021-12" db="EMBL/GenBank/DDBJ databases">
        <title>Discovery of the Pendulisporaceae a myxobacterial family with distinct sporulation behavior and unique specialized metabolism.</title>
        <authorList>
            <person name="Garcia R."/>
            <person name="Popoff A."/>
            <person name="Bader C.D."/>
            <person name="Loehr J."/>
            <person name="Walesch S."/>
            <person name="Walt C."/>
            <person name="Boldt J."/>
            <person name="Bunk B."/>
            <person name="Haeckl F.J.F.P.J."/>
            <person name="Gunesch A.P."/>
            <person name="Birkelbach J."/>
            <person name="Nuebel U."/>
            <person name="Pietschmann T."/>
            <person name="Bach T."/>
            <person name="Mueller R."/>
        </authorList>
    </citation>
    <scope>NUCLEOTIDE SEQUENCE [LARGE SCALE GENOMIC DNA]</scope>
    <source>
        <strain evidence="4 5">MSr11954</strain>
    </source>
</reference>
<gene>
    <name evidence="4" type="ORF">LZC94_06460</name>
</gene>
<sequence>MQHPRAPTAAPFVSAFFALSSVFVSACFQTTYTPAGRGAPRSYAAEFHEIVPPSAATYASEPAGPAAPTTPAPSPAPRTDTAGAGMTALADASFVRVFRQRGDTFRADPRLTQLASWIASRGEAPKDALAVDVMSRRLGYVGPAPWLLYIEGSSLSEADIEARLARVIESIPRNMPITRYGIGTAGAGAAESLAIAFASVEVELEPVPKHLARGQTLHLAGKVGDRFARVDLAITRPDGVVRTFRNGDRSYRGDLTLTDPGVHKVELLGDGATGPVVLANFPIYVDVDEPEPPKRFGAERASAEASAPLTPALAEQRMLALLARTREGARLPPLAEDDELAALARVHCEDMADHAFFGHVSPTTGTTEDRFRRANLLFPLYGENVARGSSPESAHEMLMDSPGHRANMINAEFTHVGIGAVVRPQPSGGRDVFVTLLFAKRPGGKRAP</sequence>
<proteinExistence type="predicted"/>
<dbReference type="Proteomes" id="UP001370348">
    <property type="component" value="Chromosome"/>
</dbReference>